<keyword evidence="3 11" id="KW-0812">Transmembrane</keyword>
<dbReference type="AlphaFoldDB" id="A0AAN7ZY31"/>
<keyword evidence="6 11" id="KW-1133">Transmembrane helix</keyword>
<feature type="compositionally biased region" description="Basic and acidic residues" evidence="10">
    <location>
        <begin position="90"/>
        <end position="101"/>
    </location>
</feature>
<feature type="transmembrane region" description="Helical" evidence="11">
    <location>
        <begin position="254"/>
        <end position="272"/>
    </location>
</feature>
<feature type="domain" description="Sec20 C-terminal" evidence="12">
    <location>
        <begin position="186"/>
        <end position="275"/>
    </location>
</feature>
<keyword evidence="4" id="KW-0256">Endoplasmic reticulum</keyword>
<feature type="compositionally biased region" description="Gly residues" evidence="10">
    <location>
        <begin position="366"/>
        <end position="375"/>
    </location>
</feature>
<feature type="transmembrane region" description="Helical" evidence="11">
    <location>
        <begin position="303"/>
        <end position="326"/>
    </location>
</feature>
<feature type="region of interest" description="Disordered" evidence="10">
    <location>
        <begin position="364"/>
        <end position="464"/>
    </location>
</feature>
<feature type="transmembrane region" description="Helical" evidence="11">
    <location>
        <begin position="279"/>
        <end position="297"/>
    </location>
</feature>
<dbReference type="PANTHER" id="PTHR12825:SF0">
    <property type="entry name" value="VESICLE TRANSPORT PROTEIN SEC20"/>
    <property type="match status" value="1"/>
</dbReference>
<dbReference type="GO" id="GO:0006890">
    <property type="term" value="P:retrograde vesicle-mediated transport, Golgi to endoplasmic reticulum"/>
    <property type="evidence" value="ECO:0007669"/>
    <property type="project" value="InterPro"/>
</dbReference>
<keyword evidence="2" id="KW-0813">Transport</keyword>
<gene>
    <name evidence="13" type="primary">SEC20</name>
    <name evidence="13" type="ORF">LTR97_008694</name>
</gene>
<evidence type="ECO:0000256" key="4">
    <source>
        <dbReference type="ARBA" id="ARBA00022824"/>
    </source>
</evidence>
<evidence type="ECO:0000256" key="8">
    <source>
        <dbReference type="ARBA" id="ARBA00023136"/>
    </source>
</evidence>
<accession>A0AAN7ZY31</accession>
<dbReference type="Pfam" id="PF03908">
    <property type="entry name" value="Sec20"/>
    <property type="match status" value="1"/>
</dbReference>
<comment type="similarity">
    <text evidence="9">Belongs to the SEC20 family.</text>
</comment>
<comment type="caution">
    <text evidence="13">The sequence shown here is derived from an EMBL/GenBank/DDBJ whole genome shotgun (WGS) entry which is preliminary data.</text>
</comment>
<keyword evidence="5" id="KW-0931">ER-Golgi transport</keyword>
<evidence type="ECO:0000259" key="12">
    <source>
        <dbReference type="Pfam" id="PF03908"/>
    </source>
</evidence>
<evidence type="ECO:0000256" key="10">
    <source>
        <dbReference type="SAM" id="MobiDB-lite"/>
    </source>
</evidence>
<evidence type="ECO:0000256" key="6">
    <source>
        <dbReference type="ARBA" id="ARBA00022989"/>
    </source>
</evidence>
<dbReference type="GO" id="GO:0005789">
    <property type="term" value="C:endoplasmic reticulum membrane"/>
    <property type="evidence" value="ECO:0007669"/>
    <property type="project" value="UniProtKB-SubCell"/>
</dbReference>
<proteinExistence type="inferred from homology"/>
<keyword evidence="8 11" id="KW-0472">Membrane</keyword>
<evidence type="ECO:0000256" key="1">
    <source>
        <dbReference type="ARBA" id="ARBA00004163"/>
    </source>
</evidence>
<evidence type="ECO:0000313" key="13">
    <source>
        <dbReference type="EMBL" id="KAK5695188.1"/>
    </source>
</evidence>
<dbReference type="GO" id="GO:0031201">
    <property type="term" value="C:SNARE complex"/>
    <property type="evidence" value="ECO:0007669"/>
    <property type="project" value="TreeGrafter"/>
</dbReference>
<evidence type="ECO:0000256" key="9">
    <source>
        <dbReference type="ARBA" id="ARBA00037934"/>
    </source>
</evidence>
<reference evidence="13" key="1">
    <citation type="submission" date="2023-08" db="EMBL/GenBank/DDBJ databases">
        <title>Black Yeasts Isolated from many extreme environments.</title>
        <authorList>
            <person name="Coleine C."/>
            <person name="Stajich J.E."/>
            <person name="Selbmann L."/>
        </authorList>
    </citation>
    <scope>NUCLEOTIDE SEQUENCE</scope>
    <source>
        <strain evidence="13">CCFEE 5810</strain>
    </source>
</reference>
<dbReference type="InterPro" id="IPR005606">
    <property type="entry name" value="Sec20"/>
</dbReference>
<keyword evidence="7" id="KW-0175">Coiled coil</keyword>
<sequence length="464" mass="51335">MSTSHLLTQLSQLSDSLKQANTLITRLAKLPFSPGSEPVGISDTNTVRLELAQDIHDALKQLEEDLELLTQETEDLNPSQAPPAHRRRESKTGEKERERARVSAQLTRLSEDLRNSRGRFRSAQLSAKRASEAAKAKERELVFASLRAEPVQNNTTDSTKDLFANRSSLKQKHKPLSKDEALVATSTDVTSALRRTHALLSTELSRSRFAQETFDQSTAALADLGEKYSSLDDILSTSRNLLGTLVSSQKSDTWYLETAFYLLLATLAWLFFRRILFGPFVRLPLFLYHCVVFAFRWGILKPLWGLALLTGVVTTSPAASGTALAYSHGLPSTATRAPLIVHNSAKSGPPKIAMADRERIERQGGIPAGAGGAGAKIGKDGEAGKSAREAEKRMSERIGEMHERSERAAREAAGVEDKDGLQRRGDGTVLEERGDRPRNPKKKVFEVDVEDERERRRVGKRDEL</sequence>
<comment type="subcellular location">
    <subcellularLocation>
        <location evidence="1">Endoplasmic reticulum membrane</location>
        <topology evidence="1">Single-pass type IV membrane protein</topology>
    </subcellularLocation>
</comment>
<dbReference type="GO" id="GO:0005484">
    <property type="term" value="F:SNAP receptor activity"/>
    <property type="evidence" value="ECO:0007669"/>
    <property type="project" value="InterPro"/>
</dbReference>
<dbReference type="PANTHER" id="PTHR12825">
    <property type="entry name" value="BNIP1-RELATED"/>
    <property type="match status" value="1"/>
</dbReference>
<feature type="compositionally biased region" description="Basic and acidic residues" evidence="10">
    <location>
        <begin position="377"/>
        <end position="464"/>
    </location>
</feature>
<evidence type="ECO:0000256" key="3">
    <source>
        <dbReference type="ARBA" id="ARBA00022692"/>
    </source>
</evidence>
<evidence type="ECO:0000256" key="5">
    <source>
        <dbReference type="ARBA" id="ARBA00022892"/>
    </source>
</evidence>
<evidence type="ECO:0000313" key="14">
    <source>
        <dbReference type="Proteomes" id="UP001310594"/>
    </source>
</evidence>
<dbReference type="Proteomes" id="UP001310594">
    <property type="component" value="Unassembled WGS sequence"/>
</dbReference>
<dbReference type="InterPro" id="IPR056173">
    <property type="entry name" value="Sec20_C"/>
</dbReference>
<evidence type="ECO:0000256" key="2">
    <source>
        <dbReference type="ARBA" id="ARBA00022448"/>
    </source>
</evidence>
<name>A0AAN7ZY31_9PEZI</name>
<feature type="region of interest" description="Disordered" evidence="10">
    <location>
        <begin position="72"/>
        <end position="104"/>
    </location>
</feature>
<evidence type="ECO:0000256" key="11">
    <source>
        <dbReference type="SAM" id="Phobius"/>
    </source>
</evidence>
<protein>
    <submittedName>
        <fullName evidence="13">Protein transport protein sec20</fullName>
    </submittedName>
</protein>
<dbReference type="EMBL" id="JAVRQU010000014">
    <property type="protein sequence ID" value="KAK5695188.1"/>
    <property type="molecule type" value="Genomic_DNA"/>
</dbReference>
<evidence type="ECO:0000256" key="7">
    <source>
        <dbReference type="ARBA" id="ARBA00023054"/>
    </source>
</evidence>
<organism evidence="13 14">
    <name type="scientific">Elasticomyces elasticus</name>
    <dbReference type="NCBI Taxonomy" id="574655"/>
    <lineage>
        <taxon>Eukaryota</taxon>
        <taxon>Fungi</taxon>
        <taxon>Dikarya</taxon>
        <taxon>Ascomycota</taxon>
        <taxon>Pezizomycotina</taxon>
        <taxon>Dothideomycetes</taxon>
        <taxon>Dothideomycetidae</taxon>
        <taxon>Mycosphaerellales</taxon>
        <taxon>Teratosphaeriaceae</taxon>
        <taxon>Elasticomyces</taxon>
    </lineage>
</organism>